<evidence type="ECO:0000313" key="2">
    <source>
        <dbReference type="Proteomes" id="UP000748752"/>
    </source>
</evidence>
<evidence type="ECO:0000313" key="1">
    <source>
        <dbReference type="EMBL" id="MBK1630380.1"/>
    </source>
</evidence>
<keyword evidence="2" id="KW-1185">Reference proteome</keyword>
<protein>
    <submittedName>
        <fullName evidence="1">Uncharacterized protein</fullName>
    </submittedName>
</protein>
<comment type="caution">
    <text evidence="1">The sequence shown here is derived from an EMBL/GenBank/DDBJ whole genome shotgun (WGS) entry which is preliminary data.</text>
</comment>
<gene>
    <name evidence="1" type="ORF">CKO31_06390</name>
</gene>
<organism evidence="1 2">
    <name type="scientific">Thiohalocapsa halophila</name>
    <dbReference type="NCBI Taxonomy" id="69359"/>
    <lineage>
        <taxon>Bacteria</taxon>
        <taxon>Pseudomonadati</taxon>
        <taxon>Pseudomonadota</taxon>
        <taxon>Gammaproteobacteria</taxon>
        <taxon>Chromatiales</taxon>
        <taxon>Chromatiaceae</taxon>
        <taxon>Thiohalocapsa</taxon>
    </lineage>
</organism>
<reference evidence="1 2" key="1">
    <citation type="journal article" date="2020" name="Microorganisms">
        <title>Osmotic Adaptation and Compatible Solute Biosynthesis of Phototrophic Bacteria as Revealed from Genome Analyses.</title>
        <authorList>
            <person name="Imhoff J.F."/>
            <person name="Rahn T."/>
            <person name="Kunzel S."/>
            <person name="Keller A."/>
            <person name="Neulinger S.C."/>
        </authorList>
    </citation>
    <scope>NUCLEOTIDE SEQUENCE [LARGE SCALE GENOMIC DNA]</scope>
    <source>
        <strain evidence="1 2">DSM 6210</strain>
    </source>
</reference>
<proteinExistence type="predicted"/>
<dbReference type="RefSeq" id="WP_200235173.1">
    <property type="nucleotide sequence ID" value="NZ_NRRV01000011.1"/>
</dbReference>
<dbReference type="Proteomes" id="UP000748752">
    <property type="component" value="Unassembled WGS sequence"/>
</dbReference>
<sequence>MLPLQDIPQHWSTAQALAVYEWLDCLRERVWDCYGEQIQAHYRSEQQDHFQPDLFKVDDDMPF</sequence>
<accession>A0ABS1CER4</accession>
<name>A0ABS1CER4_9GAMM</name>
<dbReference type="EMBL" id="NRRV01000011">
    <property type="protein sequence ID" value="MBK1630380.1"/>
    <property type="molecule type" value="Genomic_DNA"/>
</dbReference>